<accession>A0A1D6FHV1</accession>
<proteinExistence type="predicted"/>
<evidence type="ECO:0000313" key="1">
    <source>
        <dbReference type="EMBL" id="AQK91382.1"/>
    </source>
</evidence>
<reference evidence="1" key="1">
    <citation type="submission" date="2015-12" db="EMBL/GenBank/DDBJ databases">
        <title>Update maize B73 reference genome by single molecule sequencing technologies.</title>
        <authorList>
            <consortium name="Maize Genome Sequencing Project"/>
            <person name="Ware D."/>
        </authorList>
    </citation>
    <scope>NUCLEOTIDE SEQUENCE</scope>
    <source>
        <tissue evidence="1">Seedling</tissue>
    </source>
</reference>
<sequence length="101" mass="10603">MGAGVSSPYSSDTSLDTDSQSGYCTSTRMFGIHAPSFSLSSDVPFVFLAFALFFLPNLLLSPTVAVLSRLTLVDAGTGESVLLLAFLRVCRRGGHNGACHA</sequence>
<dbReference type="AlphaFoldDB" id="A0A1D6FHV1"/>
<dbReference type="InParanoid" id="A0A1D6FHV1"/>
<name>A0A1D6FHV1_MAIZE</name>
<organism evidence="1">
    <name type="scientific">Zea mays</name>
    <name type="common">Maize</name>
    <dbReference type="NCBI Taxonomy" id="4577"/>
    <lineage>
        <taxon>Eukaryota</taxon>
        <taxon>Viridiplantae</taxon>
        <taxon>Streptophyta</taxon>
        <taxon>Embryophyta</taxon>
        <taxon>Tracheophyta</taxon>
        <taxon>Spermatophyta</taxon>
        <taxon>Magnoliopsida</taxon>
        <taxon>Liliopsida</taxon>
        <taxon>Poales</taxon>
        <taxon>Poaceae</taxon>
        <taxon>PACMAD clade</taxon>
        <taxon>Panicoideae</taxon>
        <taxon>Andropogonodae</taxon>
        <taxon>Andropogoneae</taxon>
        <taxon>Tripsacinae</taxon>
        <taxon>Zea</taxon>
    </lineage>
</organism>
<protein>
    <submittedName>
        <fullName evidence="1">Uncharacterized protein</fullName>
    </submittedName>
</protein>
<dbReference type="EMBL" id="CM000784">
    <property type="protein sequence ID" value="AQK91382.1"/>
    <property type="molecule type" value="Genomic_DNA"/>
</dbReference>
<gene>
    <name evidence="1" type="ORF">ZEAMMB73_Zm00001d009135</name>
</gene>